<sequence length="76" mass="8836">MAEEELCPEAKEYLEWYDREAASRIRKFAIHLVNCPKCQREILSVKDSMALQMLTMSDEEAVGRFRAVLEQEEGNV</sequence>
<protein>
    <recommendedName>
        <fullName evidence="2">Zinc-finger domain-containing protein</fullName>
    </recommendedName>
</protein>
<reference evidence="1" key="1">
    <citation type="journal article" date="2015" name="Nature">
        <title>Complex archaea that bridge the gap between prokaryotes and eukaryotes.</title>
        <authorList>
            <person name="Spang A."/>
            <person name="Saw J.H."/>
            <person name="Jorgensen S.L."/>
            <person name="Zaremba-Niedzwiedzka K."/>
            <person name="Martijn J."/>
            <person name="Lind A.E."/>
            <person name="van Eijk R."/>
            <person name="Schleper C."/>
            <person name="Guy L."/>
            <person name="Ettema T.J."/>
        </authorList>
    </citation>
    <scope>NUCLEOTIDE SEQUENCE</scope>
</reference>
<gene>
    <name evidence="1" type="ORF">LCGC14_1316850</name>
</gene>
<name>A0A0F9KL68_9ZZZZ</name>
<dbReference type="EMBL" id="LAZR01007821">
    <property type="protein sequence ID" value="KKM82708.1"/>
    <property type="molecule type" value="Genomic_DNA"/>
</dbReference>
<proteinExistence type="predicted"/>
<evidence type="ECO:0008006" key="2">
    <source>
        <dbReference type="Google" id="ProtNLM"/>
    </source>
</evidence>
<comment type="caution">
    <text evidence="1">The sequence shown here is derived from an EMBL/GenBank/DDBJ whole genome shotgun (WGS) entry which is preliminary data.</text>
</comment>
<organism evidence="1">
    <name type="scientific">marine sediment metagenome</name>
    <dbReference type="NCBI Taxonomy" id="412755"/>
    <lineage>
        <taxon>unclassified sequences</taxon>
        <taxon>metagenomes</taxon>
        <taxon>ecological metagenomes</taxon>
    </lineage>
</organism>
<dbReference type="AlphaFoldDB" id="A0A0F9KL68"/>
<evidence type="ECO:0000313" key="1">
    <source>
        <dbReference type="EMBL" id="KKM82708.1"/>
    </source>
</evidence>
<accession>A0A0F9KL68</accession>